<evidence type="ECO:0000256" key="1">
    <source>
        <dbReference type="PROSITE-ProRule" id="PRU00339"/>
    </source>
</evidence>
<organism evidence="3 4">
    <name type="scientific">Meloidogyne floridensis</name>
    <dbReference type="NCBI Taxonomy" id="298350"/>
    <lineage>
        <taxon>Eukaryota</taxon>
        <taxon>Metazoa</taxon>
        <taxon>Ecdysozoa</taxon>
        <taxon>Nematoda</taxon>
        <taxon>Chromadorea</taxon>
        <taxon>Rhabditida</taxon>
        <taxon>Tylenchina</taxon>
        <taxon>Tylenchomorpha</taxon>
        <taxon>Tylenchoidea</taxon>
        <taxon>Meloidogynidae</taxon>
        <taxon>Meloidogyninae</taxon>
        <taxon>Meloidogyne</taxon>
    </lineage>
</organism>
<dbReference type="GO" id="GO:0005876">
    <property type="term" value="C:spindle microtubule"/>
    <property type="evidence" value="ECO:0007669"/>
    <property type="project" value="TreeGrafter"/>
</dbReference>
<keyword evidence="2" id="KW-1133">Transmembrane helix</keyword>
<dbReference type="GO" id="GO:0008017">
    <property type="term" value="F:microtubule binding"/>
    <property type="evidence" value="ECO:0007669"/>
    <property type="project" value="TreeGrafter"/>
</dbReference>
<dbReference type="Pfam" id="PF21033">
    <property type="entry name" value="RMD1-3"/>
    <property type="match status" value="2"/>
</dbReference>
<dbReference type="PROSITE" id="PS50005">
    <property type="entry name" value="TPR"/>
    <property type="match status" value="2"/>
</dbReference>
<feature type="transmembrane region" description="Helical" evidence="2">
    <location>
        <begin position="16"/>
        <end position="35"/>
    </location>
</feature>
<evidence type="ECO:0000313" key="3">
    <source>
        <dbReference type="Proteomes" id="UP000887560"/>
    </source>
</evidence>
<dbReference type="GO" id="GO:0005739">
    <property type="term" value="C:mitochondrion"/>
    <property type="evidence" value="ECO:0007669"/>
    <property type="project" value="TreeGrafter"/>
</dbReference>
<dbReference type="WBParaSite" id="scf7180000424618.g13601">
    <property type="protein sequence ID" value="scf7180000424618.g13601"/>
    <property type="gene ID" value="scf7180000424618.g13601"/>
</dbReference>
<keyword evidence="2" id="KW-0812">Transmembrane</keyword>
<keyword evidence="3" id="KW-1185">Reference proteome</keyword>
<dbReference type="SMART" id="SM00028">
    <property type="entry name" value="TPR"/>
    <property type="match status" value="2"/>
</dbReference>
<sequence length="599" mass="68035">MSDCGSSKSSLTTTTGIIIIGALTALNTGLFIHLYRKYKNIGNVILRMEIEKKREIASLKASLSSIRRSLKAIQASSTVSDSEYQDAVEQTWEENRSIESKSFDRFVEAETKNQLPENNCSTVRMANKSPSFERLDKLYEDGLSDELYGELVKLNKEVGDQNGVQILWRLSRVCYQLASSFDDQSYKHAGIAYEKEPEEFDVIKWYAACTGGRTDFLGTAEKIKQGHKFKELIDKALAKSPKDYALLYMRGRFAYSVAGLSWFERKAAAALFSDPPKATYDEALNDFLAVYKLKPEWVENLVFLGKCYLAKNEKKEAIKYLKMAVEIGEKAKSSDCEEDSDVKEAKELLKKFVEAETKNQLPENNCSTVRMANKSPSFERLDKLYEDGLSDELYGELVKLNKEVGDQNGVQILWRLSRVCYQLASSFDDQSYKHAGIAYEKEPEEFDVIKWYAACTGGRTDFLGTAEKIKQGHKFKELIDKALAKSPKDYALLYMRGRFAYSVAGLSWFERKAAAALFSDPPKATYDEALNDFLAVYKLKPEWIENLVFLGKCYLAKNEKKEAIKYLKMAVEIGEKAKSSDCEEDSDVKEAKELLKKYK</sequence>
<name>A0A915PF13_9BILA</name>
<dbReference type="PANTHER" id="PTHR16056">
    <property type="entry name" value="REGULATOR OF MICROTUBULE DYNAMICS PROTEIN"/>
    <property type="match status" value="1"/>
</dbReference>
<dbReference type="InterPro" id="IPR011990">
    <property type="entry name" value="TPR-like_helical_dom_sf"/>
</dbReference>
<dbReference type="GO" id="GO:0097431">
    <property type="term" value="C:mitotic spindle pole"/>
    <property type="evidence" value="ECO:0007669"/>
    <property type="project" value="TreeGrafter"/>
</dbReference>
<dbReference type="AlphaFoldDB" id="A0A915PF13"/>
<keyword evidence="1" id="KW-0802">TPR repeat</keyword>
<proteinExistence type="predicted"/>
<dbReference type="Gene3D" id="1.25.40.10">
    <property type="entry name" value="Tetratricopeptide repeat domain"/>
    <property type="match status" value="2"/>
</dbReference>
<feature type="repeat" description="TPR" evidence="1">
    <location>
        <begin position="298"/>
        <end position="331"/>
    </location>
</feature>
<accession>A0A915PF13</accession>
<dbReference type="InterPro" id="IPR019734">
    <property type="entry name" value="TPR_rpt"/>
</dbReference>
<reference evidence="4" key="1">
    <citation type="submission" date="2022-11" db="UniProtKB">
        <authorList>
            <consortium name="WormBaseParasite"/>
        </authorList>
    </citation>
    <scope>IDENTIFICATION</scope>
</reference>
<feature type="repeat" description="TPR" evidence="1">
    <location>
        <begin position="544"/>
        <end position="577"/>
    </location>
</feature>
<dbReference type="InterPro" id="IPR049039">
    <property type="entry name" value="RMD1-3_a_helical_rpt"/>
</dbReference>
<dbReference type="PANTHER" id="PTHR16056:SF20">
    <property type="entry name" value="C2H2-TYPE DOMAIN-CONTAINING PROTEIN-RELATED"/>
    <property type="match status" value="1"/>
</dbReference>
<protein>
    <submittedName>
        <fullName evidence="4">TPR_REGION domain-containing protein</fullName>
    </submittedName>
</protein>
<keyword evidence="2" id="KW-0472">Membrane</keyword>
<evidence type="ECO:0000313" key="4">
    <source>
        <dbReference type="WBParaSite" id="scf7180000424618.g13601"/>
    </source>
</evidence>
<dbReference type="SUPFAM" id="SSF48452">
    <property type="entry name" value="TPR-like"/>
    <property type="match status" value="2"/>
</dbReference>
<dbReference type="Proteomes" id="UP000887560">
    <property type="component" value="Unplaced"/>
</dbReference>
<evidence type="ECO:0000256" key="2">
    <source>
        <dbReference type="SAM" id="Phobius"/>
    </source>
</evidence>